<dbReference type="Proteomes" id="UP001431783">
    <property type="component" value="Unassembled WGS sequence"/>
</dbReference>
<keyword evidence="2" id="KW-1185">Reference proteome</keyword>
<reference evidence="1 2" key="1">
    <citation type="submission" date="2023-03" db="EMBL/GenBank/DDBJ databases">
        <title>Genome insight into feeding habits of ladybird beetles.</title>
        <authorList>
            <person name="Li H.-S."/>
            <person name="Huang Y.-H."/>
            <person name="Pang H."/>
        </authorList>
    </citation>
    <scope>NUCLEOTIDE SEQUENCE [LARGE SCALE GENOMIC DNA]</scope>
    <source>
        <strain evidence="1">SYSU_2023b</strain>
        <tissue evidence="1">Whole body</tissue>
    </source>
</reference>
<evidence type="ECO:0000313" key="1">
    <source>
        <dbReference type="EMBL" id="KAK9891328.1"/>
    </source>
</evidence>
<dbReference type="EMBL" id="JARQZJ010000128">
    <property type="protein sequence ID" value="KAK9891328.1"/>
    <property type="molecule type" value="Genomic_DNA"/>
</dbReference>
<name>A0AAW1VCU1_9CUCU</name>
<accession>A0AAW1VCU1</accession>
<comment type="caution">
    <text evidence="1">The sequence shown here is derived from an EMBL/GenBank/DDBJ whole genome shotgun (WGS) entry which is preliminary data.</text>
</comment>
<proteinExistence type="predicted"/>
<evidence type="ECO:0000313" key="2">
    <source>
        <dbReference type="Proteomes" id="UP001431783"/>
    </source>
</evidence>
<gene>
    <name evidence="1" type="ORF">WA026_014571</name>
</gene>
<protein>
    <submittedName>
        <fullName evidence="1">Uncharacterized protein</fullName>
    </submittedName>
</protein>
<dbReference type="AlphaFoldDB" id="A0AAW1VCU1"/>
<organism evidence="1 2">
    <name type="scientific">Henosepilachna vigintioctopunctata</name>
    <dbReference type="NCBI Taxonomy" id="420089"/>
    <lineage>
        <taxon>Eukaryota</taxon>
        <taxon>Metazoa</taxon>
        <taxon>Ecdysozoa</taxon>
        <taxon>Arthropoda</taxon>
        <taxon>Hexapoda</taxon>
        <taxon>Insecta</taxon>
        <taxon>Pterygota</taxon>
        <taxon>Neoptera</taxon>
        <taxon>Endopterygota</taxon>
        <taxon>Coleoptera</taxon>
        <taxon>Polyphaga</taxon>
        <taxon>Cucujiformia</taxon>
        <taxon>Coccinelloidea</taxon>
        <taxon>Coccinellidae</taxon>
        <taxon>Epilachninae</taxon>
        <taxon>Epilachnini</taxon>
        <taxon>Henosepilachna</taxon>
    </lineage>
</organism>
<sequence length="169" mass="20063">MEELPLTYLFRIKIRYPTIYDLVAKHVIIQYCTGFRMNLQLFEKVCNSETHRNFKRSCEEELQNLKSTFAGESTVSFYEILLLPTHTVAKYFFNSNIVVSFRHFHMKESIFGPILLKKYEEEMERSDGIKLGILASKEMFPLLPDLCVDKLLEYLDIEDFNNLYRATFF</sequence>